<feature type="transmembrane region" description="Helical" evidence="1">
    <location>
        <begin position="136"/>
        <end position="153"/>
    </location>
</feature>
<dbReference type="STRING" id="860235.AOZ06_19640"/>
<gene>
    <name evidence="2" type="ORF">AOZ06_19640</name>
</gene>
<evidence type="ECO:0000313" key="3">
    <source>
        <dbReference type="Proteomes" id="UP000063699"/>
    </source>
</evidence>
<dbReference type="EMBL" id="CP012752">
    <property type="protein sequence ID" value="ALG08828.1"/>
    <property type="molecule type" value="Genomic_DNA"/>
</dbReference>
<proteinExistence type="predicted"/>
<dbReference type="OrthoDB" id="5244396at2"/>
<name>A0A0N9HPA5_9PSEU</name>
<evidence type="ECO:0000256" key="1">
    <source>
        <dbReference type="SAM" id="Phobius"/>
    </source>
</evidence>
<protein>
    <recommendedName>
        <fullName evidence="4">ABC transporter permease</fullName>
    </recommendedName>
</protein>
<keyword evidence="1" id="KW-1133">Transmembrane helix</keyword>
<dbReference type="AlphaFoldDB" id="A0A0N9HPA5"/>
<evidence type="ECO:0000313" key="2">
    <source>
        <dbReference type="EMBL" id="ALG08828.1"/>
    </source>
</evidence>
<feature type="transmembrane region" description="Helical" evidence="1">
    <location>
        <begin position="98"/>
        <end position="124"/>
    </location>
</feature>
<feature type="transmembrane region" description="Helical" evidence="1">
    <location>
        <begin position="59"/>
        <end position="77"/>
    </location>
</feature>
<dbReference type="KEGG" id="kphy:AOZ06_19640"/>
<keyword evidence="1" id="KW-0472">Membrane</keyword>
<accession>A0A0N9HPA5</accession>
<organism evidence="2 3">
    <name type="scientific">Kibdelosporangium phytohabitans</name>
    <dbReference type="NCBI Taxonomy" id="860235"/>
    <lineage>
        <taxon>Bacteria</taxon>
        <taxon>Bacillati</taxon>
        <taxon>Actinomycetota</taxon>
        <taxon>Actinomycetes</taxon>
        <taxon>Pseudonocardiales</taxon>
        <taxon>Pseudonocardiaceae</taxon>
        <taxon>Kibdelosporangium</taxon>
    </lineage>
</organism>
<feature type="transmembrane region" description="Helical" evidence="1">
    <location>
        <begin position="165"/>
        <end position="189"/>
    </location>
</feature>
<feature type="transmembrane region" description="Helical" evidence="1">
    <location>
        <begin position="18"/>
        <end position="39"/>
    </location>
</feature>
<dbReference type="RefSeq" id="WP_054290734.1">
    <property type="nucleotide sequence ID" value="NZ_CP012752.1"/>
</dbReference>
<keyword evidence="3" id="KW-1185">Reference proteome</keyword>
<evidence type="ECO:0008006" key="4">
    <source>
        <dbReference type="Google" id="ProtNLM"/>
    </source>
</evidence>
<reference evidence="2 3" key="1">
    <citation type="submission" date="2015-07" db="EMBL/GenBank/DDBJ databases">
        <title>Genome sequencing of Kibdelosporangium phytohabitans.</title>
        <authorList>
            <person name="Qin S."/>
            <person name="Xing K."/>
        </authorList>
    </citation>
    <scope>NUCLEOTIDE SEQUENCE [LARGE SCALE GENOMIC DNA]</scope>
    <source>
        <strain evidence="2 3">KLBMP1111</strain>
    </source>
</reference>
<sequence>MITLVKAEFLRITRSMRWVAAIAVMACALWAVLQVVLFIKPETVDERAVESAYSMAQQGYMFVMILGILLVTSEYRHRTITWAFLVTPRRGRVITAKLVASSAIGLAVGLLAALVTGPLVAILLSAYDYPVWTPDIPAVLLGSVLSTGLWCLFGAGAGALIRNMVAAITVAFVWVFYAEWALVMLVPAVGRWTPTGVGKAASGWNRDALGAFAPAGDLLPVWAGALLMIGYAVAAAVAARLITVRRDVT</sequence>
<dbReference type="Proteomes" id="UP000063699">
    <property type="component" value="Chromosome"/>
</dbReference>
<feature type="transmembrane region" description="Helical" evidence="1">
    <location>
        <begin position="221"/>
        <end position="242"/>
    </location>
</feature>
<keyword evidence="1" id="KW-0812">Transmembrane</keyword>